<dbReference type="GO" id="GO:0004674">
    <property type="term" value="F:protein serine/threonine kinase activity"/>
    <property type="evidence" value="ECO:0007669"/>
    <property type="project" value="UniProtKB-KW"/>
</dbReference>
<evidence type="ECO:0000256" key="3">
    <source>
        <dbReference type="ARBA" id="ARBA00022840"/>
    </source>
</evidence>
<dbReference type="InterPro" id="IPR017441">
    <property type="entry name" value="Protein_kinase_ATP_BS"/>
</dbReference>
<dbReference type="AlphaFoldDB" id="A0A818EDE6"/>
<keyword evidence="1" id="KW-0418">Kinase</keyword>
<gene>
    <name evidence="6" type="ORF">TIS948_LOCUS32365</name>
</gene>
<dbReference type="InterPro" id="IPR011009">
    <property type="entry name" value="Kinase-like_dom_sf"/>
</dbReference>
<dbReference type="InterPro" id="IPR008271">
    <property type="entry name" value="Ser/Thr_kinase_AS"/>
</dbReference>
<organism evidence="6 7">
    <name type="scientific">Rotaria socialis</name>
    <dbReference type="NCBI Taxonomy" id="392032"/>
    <lineage>
        <taxon>Eukaryota</taxon>
        <taxon>Metazoa</taxon>
        <taxon>Spiralia</taxon>
        <taxon>Gnathifera</taxon>
        <taxon>Rotifera</taxon>
        <taxon>Eurotatoria</taxon>
        <taxon>Bdelloidea</taxon>
        <taxon>Philodinida</taxon>
        <taxon>Philodinidae</taxon>
        <taxon>Rotaria</taxon>
    </lineage>
</organism>
<dbReference type="PROSITE" id="PS50011">
    <property type="entry name" value="PROTEIN_KINASE_DOM"/>
    <property type="match status" value="1"/>
</dbReference>
<dbReference type="Gene3D" id="3.90.176.10">
    <property type="entry name" value="Toxin ADP-ribosyltransferase, Chain A, domain 1"/>
    <property type="match status" value="1"/>
</dbReference>
<sequence length="720" mass="84203">MGDGFRIHRFIDAGEEPSKLLIPIEGYEKKDLVSLKEAIEPIKNLLHNTDRMVDIALQNSNEPPDGITTDESAAIHIYTIQWPDTHDSLYKLLNRTLRDERRNELKPWFSYLKLILTALYKLPPIKKTLWRAVRDPLLDFEFIPSQDLGREEEIGRGGFGVVHRARWLSHNRIVAVKTLHLTHLDKQAEKEFFKELSLVHSISYHHIVTFYGACTEIGKYALVMEYMSLGSLYKLLHKDKLVLDWSERLSIALQAANAINHLHKLQRPILHRDIKSLNFLLERSYQDYIVKVCDFGLAQTRSETTRQTKHNHMIACTLQWTAPEILRLKKYTDKSDVYSLGIVYWELAANEIPYDGYPNDIISDCVRRGERLEIPDDTPLQFSAVITKCWANDPDDRPPCSQLIVLIEECNRKQKTLGHVVDDDVLKLAENEIIQVLQLKYNDSKDEIVHDLMENAENEIIQVLQLKYNDSKDEIVHDLMENGRQSLFKYEDDLLPDIYTAAINEKDSDFMKALKYYLEQQWKIRYSSNEWFVLFLKQNEDSQNYQFILNRTAEYGNKYMKNCPILSIVLQLLFKEIDDQCLTELNLFNDLWLTITNHGLKSIEKYSNYISKDLLNTIIEKEELVLFQALREYYRPQLFQLLEESNIKNTDNLYELALNNVADYGWLKGLQELQNKIIPKCFKILLTKIRGKDDSIALIDSITVSCDTFRKKDKLKERGK</sequence>
<evidence type="ECO:0000256" key="1">
    <source>
        <dbReference type="ARBA" id="ARBA00022527"/>
    </source>
</evidence>
<keyword evidence="3 4" id="KW-0067">ATP-binding</keyword>
<dbReference type="GO" id="GO:0005524">
    <property type="term" value="F:ATP binding"/>
    <property type="evidence" value="ECO:0007669"/>
    <property type="project" value="UniProtKB-UniRule"/>
</dbReference>
<feature type="binding site" evidence="4">
    <location>
        <position position="177"/>
    </location>
    <ligand>
        <name>ATP</name>
        <dbReference type="ChEBI" id="CHEBI:30616"/>
    </ligand>
</feature>
<dbReference type="Pfam" id="PF07714">
    <property type="entry name" value="PK_Tyr_Ser-Thr"/>
    <property type="match status" value="1"/>
</dbReference>
<reference evidence="6" key="1">
    <citation type="submission" date="2021-02" db="EMBL/GenBank/DDBJ databases">
        <authorList>
            <person name="Nowell W R."/>
        </authorList>
    </citation>
    <scope>NUCLEOTIDE SEQUENCE</scope>
</reference>
<feature type="domain" description="Protein kinase" evidence="5">
    <location>
        <begin position="148"/>
        <end position="417"/>
    </location>
</feature>
<dbReference type="OrthoDB" id="10058244at2759"/>
<dbReference type="Proteomes" id="UP000663825">
    <property type="component" value="Unassembled WGS sequence"/>
</dbReference>
<name>A0A818EDE6_9BILA</name>
<dbReference type="PANTHER" id="PTHR44329">
    <property type="entry name" value="SERINE/THREONINE-PROTEIN KINASE TNNI3K-RELATED"/>
    <property type="match status" value="1"/>
</dbReference>
<comment type="caution">
    <text evidence="6">The sequence shown here is derived from an EMBL/GenBank/DDBJ whole genome shotgun (WGS) entry which is preliminary data.</text>
</comment>
<dbReference type="SMART" id="SM00220">
    <property type="entry name" value="S_TKc"/>
    <property type="match status" value="1"/>
</dbReference>
<accession>A0A818EDE6</accession>
<dbReference type="PROSITE" id="PS00108">
    <property type="entry name" value="PROTEIN_KINASE_ST"/>
    <property type="match status" value="1"/>
</dbReference>
<evidence type="ECO:0000259" key="5">
    <source>
        <dbReference type="PROSITE" id="PS50011"/>
    </source>
</evidence>
<dbReference type="InterPro" id="IPR000719">
    <property type="entry name" value="Prot_kinase_dom"/>
</dbReference>
<dbReference type="InterPro" id="IPR001245">
    <property type="entry name" value="Ser-Thr/Tyr_kinase_cat_dom"/>
</dbReference>
<keyword evidence="1" id="KW-0808">Transferase</keyword>
<evidence type="ECO:0000256" key="2">
    <source>
        <dbReference type="ARBA" id="ARBA00022741"/>
    </source>
</evidence>
<dbReference type="Gene3D" id="3.30.200.20">
    <property type="entry name" value="Phosphorylase Kinase, domain 1"/>
    <property type="match status" value="1"/>
</dbReference>
<dbReference type="SUPFAM" id="SSF56112">
    <property type="entry name" value="Protein kinase-like (PK-like)"/>
    <property type="match status" value="1"/>
</dbReference>
<protein>
    <recommendedName>
        <fullName evidence="5">Protein kinase domain-containing protein</fullName>
    </recommendedName>
</protein>
<dbReference type="PRINTS" id="PR00109">
    <property type="entry name" value="TYRKINASE"/>
</dbReference>
<evidence type="ECO:0000313" key="7">
    <source>
        <dbReference type="Proteomes" id="UP000663825"/>
    </source>
</evidence>
<evidence type="ECO:0000313" key="6">
    <source>
        <dbReference type="EMBL" id="CAF3457052.1"/>
    </source>
</evidence>
<proteinExistence type="predicted"/>
<keyword evidence="2 4" id="KW-0547">Nucleotide-binding</keyword>
<evidence type="ECO:0000256" key="4">
    <source>
        <dbReference type="PROSITE-ProRule" id="PRU10141"/>
    </source>
</evidence>
<dbReference type="InterPro" id="IPR051681">
    <property type="entry name" value="Ser/Thr_Kinases-Pseudokinases"/>
</dbReference>
<dbReference type="CDD" id="cd13999">
    <property type="entry name" value="STKc_MAP3K-like"/>
    <property type="match status" value="1"/>
</dbReference>
<dbReference type="PROSITE" id="PS00107">
    <property type="entry name" value="PROTEIN_KINASE_ATP"/>
    <property type="match status" value="1"/>
</dbReference>
<dbReference type="Gene3D" id="1.10.510.10">
    <property type="entry name" value="Transferase(Phosphotransferase) domain 1"/>
    <property type="match status" value="1"/>
</dbReference>
<dbReference type="EMBL" id="CAJNXB010005926">
    <property type="protein sequence ID" value="CAF3457052.1"/>
    <property type="molecule type" value="Genomic_DNA"/>
</dbReference>
<keyword evidence="1" id="KW-0723">Serine/threonine-protein kinase</keyword>